<gene>
    <name evidence="3" type="ORF">GF1_30190</name>
</gene>
<keyword evidence="4" id="KW-1185">Reference proteome</keyword>
<dbReference type="SUPFAM" id="SSF56300">
    <property type="entry name" value="Metallo-dependent phosphatases"/>
    <property type="match status" value="1"/>
</dbReference>
<sequence>MIRGAVRRAFADLVQLALDQQVAFVLIGGDLYDGAWKDYHTGLYFISHMQRLGRAGIRVFLVSGNHDASSRITTALRLPDNVVQFSTRRAETVVLEDLRVAIHGRGYDRRAVTDNLALSYPDPDPDMFNIGLLHTGLSGRPGHEPYAPCTVEDLVSRGYDYWALGHVHQREVVHRDPWIVFPGNIQGRHIREAGPRGATLVTVENGKVTAVEHRDLDVVRWSLCRVDLTGCTSVDEVLERTGHDLSDTADRADGRPVAVRLELSGEVSCHPELHRDREHLVSELMALAGDLGEVWLEKIRLRTRPPACDPVTADPGLEDLERLLAEIDSPLELAPELEKFLGRLPPELGGRESLLPDDPAQSRELLSTARDLLLGRILGHRGTP</sequence>
<dbReference type="InterPro" id="IPR004843">
    <property type="entry name" value="Calcineurin-like_PHP"/>
</dbReference>
<dbReference type="InterPro" id="IPR029052">
    <property type="entry name" value="Metallo-depent_PP-like"/>
</dbReference>
<protein>
    <submittedName>
        <fullName evidence="3">Metallophosphoesterase</fullName>
    </submittedName>
</protein>
<dbReference type="AlphaFoldDB" id="A0A915U3K4"/>
<evidence type="ECO:0000313" key="4">
    <source>
        <dbReference type="Proteomes" id="UP001063350"/>
    </source>
</evidence>
<dbReference type="InterPro" id="IPR014576">
    <property type="entry name" value="Pesterase_YhaO"/>
</dbReference>
<evidence type="ECO:0000256" key="1">
    <source>
        <dbReference type="ARBA" id="ARBA00022801"/>
    </source>
</evidence>
<dbReference type="GO" id="GO:0016787">
    <property type="term" value="F:hydrolase activity"/>
    <property type="evidence" value="ECO:0007669"/>
    <property type="project" value="UniProtKB-KW"/>
</dbReference>
<organism evidence="3 4">
    <name type="scientific">Desulfolithobacter dissulfuricans</name>
    <dbReference type="NCBI Taxonomy" id="2795293"/>
    <lineage>
        <taxon>Bacteria</taxon>
        <taxon>Pseudomonadati</taxon>
        <taxon>Thermodesulfobacteriota</taxon>
        <taxon>Desulfobulbia</taxon>
        <taxon>Desulfobulbales</taxon>
        <taxon>Desulfobulbaceae</taxon>
        <taxon>Desulfolithobacter</taxon>
    </lineage>
</organism>
<dbReference type="Proteomes" id="UP001063350">
    <property type="component" value="Chromosome"/>
</dbReference>
<accession>A0A915U3K4</accession>
<feature type="domain" description="Calcineurin-like phosphoesterase" evidence="2">
    <location>
        <begin position="8"/>
        <end position="169"/>
    </location>
</feature>
<proteinExistence type="predicted"/>
<dbReference type="PIRSF" id="PIRSF033091">
    <property type="entry name" value="Pesterase_YhaO"/>
    <property type="match status" value="1"/>
</dbReference>
<reference evidence="3" key="1">
    <citation type="submission" date="2020-12" db="EMBL/GenBank/DDBJ databases">
        <title>Desulfobium dissulfuricans gen. nov., sp. nov., a novel mesophilic, sulfate-reducing bacterium isolated from a deep-sea hydrothermal vent.</title>
        <authorList>
            <person name="Hashimoto Y."/>
            <person name="Tame A."/>
            <person name="Sawayama S."/>
            <person name="Miyazaki J."/>
            <person name="Takai K."/>
            <person name="Nakagawa S."/>
        </authorList>
    </citation>
    <scope>NUCLEOTIDE SEQUENCE</scope>
    <source>
        <strain evidence="3">GF1</strain>
    </source>
</reference>
<dbReference type="InterPro" id="IPR041796">
    <property type="entry name" value="Mre11_N"/>
</dbReference>
<dbReference type="EMBL" id="AP024233">
    <property type="protein sequence ID" value="BCO10643.1"/>
    <property type="molecule type" value="Genomic_DNA"/>
</dbReference>
<dbReference type="KEGG" id="ddu:GF1_30190"/>
<evidence type="ECO:0000259" key="2">
    <source>
        <dbReference type="Pfam" id="PF00149"/>
    </source>
</evidence>
<evidence type="ECO:0000313" key="3">
    <source>
        <dbReference type="EMBL" id="BCO10643.1"/>
    </source>
</evidence>
<dbReference type="Pfam" id="PF00149">
    <property type="entry name" value="Metallophos"/>
    <property type="match status" value="1"/>
</dbReference>
<dbReference type="PANTHER" id="PTHR30337">
    <property type="entry name" value="COMPONENT OF ATP-DEPENDENT DSDNA EXONUCLEASE"/>
    <property type="match status" value="1"/>
</dbReference>
<dbReference type="CDD" id="cd00840">
    <property type="entry name" value="MPP_Mre11_N"/>
    <property type="match status" value="1"/>
</dbReference>
<keyword evidence="1" id="KW-0378">Hydrolase</keyword>
<dbReference type="PANTHER" id="PTHR30337:SF7">
    <property type="entry name" value="PHOSPHOESTERASE"/>
    <property type="match status" value="1"/>
</dbReference>
<dbReference type="Gene3D" id="3.60.21.10">
    <property type="match status" value="1"/>
</dbReference>
<dbReference type="InterPro" id="IPR050535">
    <property type="entry name" value="DNA_Repair-Maintenance_Comp"/>
</dbReference>
<name>A0A915U3K4_9BACT</name>